<keyword evidence="3" id="KW-0378">Hydrolase</keyword>
<keyword evidence="1" id="KW-1133">Transmembrane helix</keyword>
<evidence type="ECO:0000313" key="3">
    <source>
        <dbReference type="EMBL" id="PNU04352.1"/>
    </source>
</evidence>
<feature type="transmembrane region" description="Helical" evidence="1">
    <location>
        <begin position="21"/>
        <end position="39"/>
    </location>
</feature>
<proteinExistence type="predicted"/>
<sequence>MRDRKQSGRQPEQAVTRSVKAALRAGALAATATLAVIPARHPVASPLPRLIPPAMPRATPDGLHQVAQIPPDGQAQLARAFNASVPLARGTLTAARPFHLRATAEHLARATDCLAAAGYYEAGTGVADQRAVAQVVLNRVRHRAFPTSVCEVVFQGSERRTGCQFTFTCDGSLLRRTPSAHAWQAARRVAAEMLLGEVEPAVGLATHYHTDWVSPAWDRTMDKIAAVHTHLFYRWRGPQTFEMRHSGNEPDIPMLARISDAHRTGAGEKQVLPTQLLPSALTPQASLPASSPRGAQTGIGSALAPPPPNVFLVTLPASGTPASFRAMARERCAGITGCRFIGWTDALRTPRALPMPGSAVDTIAFIYERRQASDTTETVRWDCARFAPEGTGHCI</sequence>
<gene>
    <name evidence="3" type="ORF">A8V01_20845</name>
</gene>
<dbReference type="Gene3D" id="1.10.10.2520">
    <property type="entry name" value="Cell wall hydrolase SleB, domain 1"/>
    <property type="match status" value="1"/>
</dbReference>
<keyword evidence="4" id="KW-1185">Reference proteome</keyword>
<evidence type="ECO:0000313" key="4">
    <source>
        <dbReference type="Proteomes" id="UP000236327"/>
    </source>
</evidence>
<dbReference type="InterPro" id="IPR042047">
    <property type="entry name" value="SleB_dom1"/>
</dbReference>
<dbReference type="InterPro" id="IPR011105">
    <property type="entry name" value="Cell_wall_hydrolase_SleB"/>
</dbReference>
<name>A0A2K2G012_9SPHN</name>
<keyword evidence="1" id="KW-0472">Membrane</keyword>
<feature type="domain" description="Cell wall hydrolase SleB" evidence="2">
    <location>
        <begin position="125"/>
        <end position="233"/>
    </location>
</feature>
<evidence type="ECO:0000259" key="2">
    <source>
        <dbReference type="Pfam" id="PF07486"/>
    </source>
</evidence>
<reference evidence="3 4" key="1">
    <citation type="submission" date="2016-05" db="EMBL/GenBank/DDBJ databases">
        <title>Complete genome sequence of Novosphingobium guangzhouense SA925(T).</title>
        <authorList>
            <person name="Sha S."/>
        </authorList>
    </citation>
    <scope>NUCLEOTIDE SEQUENCE [LARGE SCALE GENOMIC DNA]</scope>
    <source>
        <strain evidence="3 4">SA925</strain>
    </source>
</reference>
<dbReference type="Proteomes" id="UP000236327">
    <property type="component" value="Unassembled WGS sequence"/>
</dbReference>
<dbReference type="Pfam" id="PF07486">
    <property type="entry name" value="Hydrolase_2"/>
    <property type="match status" value="1"/>
</dbReference>
<accession>A0A2K2G012</accession>
<dbReference type="EMBL" id="LYMM01000037">
    <property type="protein sequence ID" value="PNU04352.1"/>
    <property type="molecule type" value="Genomic_DNA"/>
</dbReference>
<protein>
    <submittedName>
        <fullName evidence="3">Cell wall hydrolase</fullName>
    </submittedName>
</protein>
<comment type="caution">
    <text evidence="3">The sequence shown here is derived from an EMBL/GenBank/DDBJ whole genome shotgun (WGS) entry which is preliminary data.</text>
</comment>
<evidence type="ECO:0000256" key="1">
    <source>
        <dbReference type="SAM" id="Phobius"/>
    </source>
</evidence>
<organism evidence="3 4">
    <name type="scientific">Novosphingobium guangzhouense</name>
    <dbReference type="NCBI Taxonomy" id="1850347"/>
    <lineage>
        <taxon>Bacteria</taxon>
        <taxon>Pseudomonadati</taxon>
        <taxon>Pseudomonadota</taxon>
        <taxon>Alphaproteobacteria</taxon>
        <taxon>Sphingomonadales</taxon>
        <taxon>Sphingomonadaceae</taxon>
        <taxon>Novosphingobium</taxon>
    </lineage>
</organism>
<dbReference type="GO" id="GO:0016787">
    <property type="term" value="F:hydrolase activity"/>
    <property type="evidence" value="ECO:0007669"/>
    <property type="project" value="UniProtKB-KW"/>
</dbReference>
<keyword evidence="1" id="KW-0812">Transmembrane</keyword>
<dbReference type="AlphaFoldDB" id="A0A2K2G012"/>